<dbReference type="Gene3D" id="3.30.1310.10">
    <property type="entry name" value="Nucleoid-associated protein YbaB-like domain"/>
    <property type="match status" value="1"/>
</dbReference>
<dbReference type="SUPFAM" id="SSF82607">
    <property type="entry name" value="YbaB-like"/>
    <property type="match status" value="1"/>
</dbReference>
<evidence type="ECO:0000256" key="1">
    <source>
        <dbReference type="SAM" id="MobiDB-lite"/>
    </source>
</evidence>
<keyword evidence="3" id="KW-1185">Reference proteome</keyword>
<dbReference type="Proteomes" id="UP000602395">
    <property type="component" value="Unassembled WGS sequence"/>
</dbReference>
<proteinExistence type="predicted"/>
<feature type="region of interest" description="Disordered" evidence="1">
    <location>
        <begin position="99"/>
        <end position="120"/>
    </location>
</feature>
<dbReference type="Pfam" id="PF02575">
    <property type="entry name" value="YbaB_DNA_bd"/>
    <property type="match status" value="1"/>
</dbReference>
<dbReference type="InterPro" id="IPR036894">
    <property type="entry name" value="YbaB-like_sf"/>
</dbReference>
<accession>A0ABR7WFW1</accession>
<evidence type="ECO:0000313" key="3">
    <source>
        <dbReference type="Proteomes" id="UP000602395"/>
    </source>
</evidence>
<sequence length="120" mass="13274">MADRWAAMLEELSRQRSELTRVGEAMAGLTAHAVSTDRLVSVTVDARGLLHDLTIDPRAMRRYRADQLSAQITALVAEADQRLHDQRNQIYTAAVQPSPDYSDIRLGEGASPRRAGDTND</sequence>
<dbReference type="InterPro" id="IPR004401">
    <property type="entry name" value="YbaB/EbfC"/>
</dbReference>
<protein>
    <submittedName>
        <fullName evidence="2">YbaB/EbfC family nucleoid-associated protein</fullName>
    </submittedName>
</protein>
<organism evidence="2 3">
    <name type="scientific">Gordonia hankookensis</name>
    <dbReference type="NCBI Taxonomy" id="589403"/>
    <lineage>
        <taxon>Bacteria</taxon>
        <taxon>Bacillati</taxon>
        <taxon>Actinomycetota</taxon>
        <taxon>Actinomycetes</taxon>
        <taxon>Mycobacteriales</taxon>
        <taxon>Gordoniaceae</taxon>
        <taxon>Gordonia</taxon>
    </lineage>
</organism>
<reference evidence="2 3" key="1">
    <citation type="submission" date="2020-09" db="EMBL/GenBank/DDBJ databases">
        <title>Novel species in genus Gordonia.</title>
        <authorList>
            <person name="Zhang G."/>
        </authorList>
    </citation>
    <scope>NUCLEOTIDE SEQUENCE [LARGE SCALE GENOMIC DNA]</scope>
    <source>
        <strain evidence="2 3">ON-33</strain>
    </source>
</reference>
<evidence type="ECO:0000313" key="2">
    <source>
        <dbReference type="EMBL" id="MBD1321668.1"/>
    </source>
</evidence>
<name>A0ABR7WFW1_9ACTN</name>
<gene>
    <name evidence="2" type="ORF">IDF66_18990</name>
</gene>
<dbReference type="EMBL" id="JACWMS010000004">
    <property type="protein sequence ID" value="MBD1321668.1"/>
    <property type="molecule type" value="Genomic_DNA"/>
</dbReference>
<comment type="caution">
    <text evidence="2">The sequence shown here is derived from an EMBL/GenBank/DDBJ whole genome shotgun (WGS) entry which is preliminary data.</text>
</comment>